<evidence type="ECO:0008006" key="3">
    <source>
        <dbReference type="Google" id="ProtNLM"/>
    </source>
</evidence>
<protein>
    <recommendedName>
        <fullName evidence="3">BofC C-terminal domain-containing protein</fullName>
    </recommendedName>
</protein>
<keyword evidence="2" id="KW-1185">Reference proteome</keyword>
<evidence type="ECO:0000313" key="2">
    <source>
        <dbReference type="Proteomes" id="UP000199701"/>
    </source>
</evidence>
<dbReference type="RefSeq" id="WP_092454063.1">
    <property type="nucleotide sequence ID" value="NZ_FOJI01000008.1"/>
</dbReference>
<name>A0A1I0QJV2_9FIRM</name>
<accession>A0A1I0QJV2</accession>
<organism evidence="1 2">
    <name type="scientific">[Clostridium] fimetarium</name>
    <dbReference type="NCBI Taxonomy" id="99656"/>
    <lineage>
        <taxon>Bacteria</taxon>
        <taxon>Bacillati</taxon>
        <taxon>Bacillota</taxon>
        <taxon>Clostridia</taxon>
        <taxon>Lachnospirales</taxon>
        <taxon>Lachnospiraceae</taxon>
    </lineage>
</organism>
<dbReference type="Proteomes" id="UP000199701">
    <property type="component" value="Unassembled WGS sequence"/>
</dbReference>
<dbReference type="AlphaFoldDB" id="A0A1I0QJV2"/>
<reference evidence="1 2" key="1">
    <citation type="submission" date="2016-10" db="EMBL/GenBank/DDBJ databases">
        <authorList>
            <person name="de Groot N.N."/>
        </authorList>
    </citation>
    <scope>NUCLEOTIDE SEQUENCE [LARGE SCALE GENOMIC DNA]</scope>
    <source>
        <strain evidence="1 2">DSM 9179</strain>
    </source>
</reference>
<proteinExistence type="predicted"/>
<evidence type="ECO:0000313" key="1">
    <source>
        <dbReference type="EMBL" id="SEW27424.1"/>
    </source>
</evidence>
<sequence>MKKVYLAGLFIILMVGVYFVSYAYSVKYFSNNGNDYKVNDIPTQAVDANSEEIISNVTEYVIEYYNIDTKSLTEEKISTPLQYLGYTREKLIKELRTYMITPTLTDKAQGIISYELASFSSKKVIVRKSFSTADLPSVYYIFVENGYLTIYLEDKTTLYDNTTIKLSNLPESVQREIVNGKKISSQKELYNFLETYTS</sequence>
<dbReference type="STRING" id="99656.SAMN05421659_10887"/>
<gene>
    <name evidence="1" type="ORF">SAMN05421659_10887</name>
</gene>
<dbReference type="OrthoDB" id="1912898at2"/>
<dbReference type="EMBL" id="FOJI01000008">
    <property type="protein sequence ID" value="SEW27424.1"/>
    <property type="molecule type" value="Genomic_DNA"/>
</dbReference>